<feature type="compositionally biased region" description="Low complexity" evidence="1">
    <location>
        <begin position="119"/>
        <end position="132"/>
    </location>
</feature>
<keyword evidence="4" id="KW-1185">Reference proteome</keyword>
<proteinExistence type="predicted"/>
<dbReference type="Proteomes" id="UP000678499">
    <property type="component" value="Unassembled WGS sequence"/>
</dbReference>
<feature type="compositionally biased region" description="Basic and acidic residues" evidence="1">
    <location>
        <begin position="235"/>
        <end position="248"/>
    </location>
</feature>
<dbReference type="GO" id="GO:0000978">
    <property type="term" value="F:RNA polymerase II cis-regulatory region sequence-specific DNA binding"/>
    <property type="evidence" value="ECO:0007669"/>
    <property type="project" value="TreeGrafter"/>
</dbReference>
<feature type="compositionally biased region" description="Low complexity" evidence="1">
    <location>
        <begin position="176"/>
        <end position="185"/>
    </location>
</feature>
<name>A0A7R9BTJ7_9CRUS</name>
<feature type="region of interest" description="Disordered" evidence="1">
    <location>
        <begin position="113"/>
        <end position="150"/>
    </location>
</feature>
<dbReference type="InterPro" id="IPR004827">
    <property type="entry name" value="bZIP"/>
</dbReference>
<feature type="domain" description="BZIP" evidence="2">
    <location>
        <begin position="215"/>
        <end position="278"/>
    </location>
</feature>
<dbReference type="PANTHER" id="PTHR23334:SF20">
    <property type="entry name" value="BASIC LEUCINE ZIPPER 24"/>
    <property type="match status" value="1"/>
</dbReference>
<dbReference type="InterPro" id="IPR031106">
    <property type="entry name" value="C/EBP"/>
</dbReference>
<feature type="compositionally biased region" description="Low complexity" evidence="1">
    <location>
        <begin position="194"/>
        <end position="204"/>
    </location>
</feature>
<dbReference type="PROSITE" id="PS50217">
    <property type="entry name" value="BZIP"/>
    <property type="match status" value="1"/>
</dbReference>
<dbReference type="Pfam" id="PF07716">
    <property type="entry name" value="bZIP_2"/>
    <property type="match status" value="1"/>
</dbReference>
<dbReference type="PANTHER" id="PTHR23334">
    <property type="entry name" value="CCAAT/ENHANCER BINDING PROTEIN"/>
    <property type="match status" value="1"/>
</dbReference>
<dbReference type="OrthoDB" id="10032067at2759"/>
<feature type="region of interest" description="Disordered" evidence="1">
    <location>
        <begin position="173"/>
        <end position="248"/>
    </location>
</feature>
<sequence>MFDVDADDVKKSLPSPSTLHHVMMGLHAGAGGGGGAGAGGNGGGAGAGVVSLVKSEAVAVKSVPCASFPGDEHVSQGREFAELNAHEISLDLQNLIEESEGLFTDIGLLEGGSNSQCTPAPHAAHQQQQHEPYASTAMDSAPTGYTVYTPDPVTAHQQQLLLAAANSTTHTKRHSAVSISAATSSSDHRGATGGNSASSGASSGKKSKSSPDKRSDEYRRRRERNNIAVRKSREKAKQRSRETEDKVNGLARDNDRLRKRLDLLSKELNVLRSLFSTVGVVPEPLHREIAKHLEAFQAQHQALL</sequence>
<dbReference type="Gene3D" id="1.20.5.170">
    <property type="match status" value="1"/>
</dbReference>
<dbReference type="SMART" id="SM00338">
    <property type="entry name" value="BRLZ"/>
    <property type="match status" value="1"/>
</dbReference>
<dbReference type="EMBL" id="OA884095">
    <property type="protein sequence ID" value="CAD7280293.1"/>
    <property type="molecule type" value="Genomic_DNA"/>
</dbReference>
<organism evidence="3">
    <name type="scientific">Notodromas monacha</name>
    <dbReference type="NCBI Taxonomy" id="399045"/>
    <lineage>
        <taxon>Eukaryota</taxon>
        <taxon>Metazoa</taxon>
        <taxon>Ecdysozoa</taxon>
        <taxon>Arthropoda</taxon>
        <taxon>Crustacea</taxon>
        <taxon>Oligostraca</taxon>
        <taxon>Ostracoda</taxon>
        <taxon>Podocopa</taxon>
        <taxon>Podocopida</taxon>
        <taxon>Cypridocopina</taxon>
        <taxon>Cypridoidea</taxon>
        <taxon>Cyprididae</taxon>
        <taxon>Notodromas</taxon>
    </lineage>
</organism>
<dbReference type="SUPFAM" id="SSF57959">
    <property type="entry name" value="Leucine zipper domain"/>
    <property type="match status" value="1"/>
</dbReference>
<dbReference type="AlphaFoldDB" id="A0A7R9BTJ7"/>
<protein>
    <recommendedName>
        <fullName evidence="2">BZIP domain-containing protein</fullName>
    </recommendedName>
</protein>
<dbReference type="GO" id="GO:0000981">
    <property type="term" value="F:DNA-binding transcription factor activity, RNA polymerase II-specific"/>
    <property type="evidence" value="ECO:0007669"/>
    <property type="project" value="TreeGrafter"/>
</dbReference>
<accession>A0A7R9BTJ7</accession>
<gene>
    <name evidence="3" type="ORF">NMOB1V02_LOCUS7953</name>
</gene>
<dbReference type="CDD" id="cd14693">
    <property type="entry name" value="bZIP_CEBP"/>
    <property type="match status" value="1"/>
</dbReference>
<feature type="compositionally biased region" description="Basic and acidic residues" evidence="1">
    <location>
        <begin position="209"/>
        <end position="220"/>
    </location>
</feature>
<dbReference type="InterPro" id="IPR046347">
    <property type="entry name" value="bZIP_sf"/>
</dbReference>
<evidence type="ECO:0000259" key="2">
    <source>
        <dbReference type="PROSITE" id="PS50217"/>
    </source>
</evidence>
<dbReference type="EMBL" id="CAJPEX010002058">
    <property type="protein sequence ID" value="CAG0920445.1"/>
    <property type="molecule type" value="Genomic_DNA"/>
</dbReference>
<evidence type="ECO:0000313" key="3">
    <source>
        <dbReference type="EMBL" id="CAD7280293.1"/>
    </source>
</evidence>
<evidence type="ECO:0000256" key="1">
    <source>
        <dbReference type="SAM" id="MobiDB-lite"/>
    </source>
</evidence>
<evidence type="ECO:0000313" key="4">
    <source>
        <dbReference type="Proteomes" id="UP000678499"/>
    </source>
</evidence>
<dbReference type="GO" id="GO:0006351">
    <property type="term" value="P:DNA-templated transcription"/>
    <property type="evidence" value="ECO:0007669"/>
    <property type="project" value="InterPro"/>
</dbReference>
<reference evidence="3" key="1">
    <citation type="submission" date="2020-11" db="EMBL/GenBank/DDBJ databases">
        <authorList>
            <person name="Tran Van P."/>
        </authorList>
    </citation>
    <scope>NUCLEOTIDE SEQUENCE</scope>
</reference>